<dbReference type="EMBL" id="CP000822">
    <property type="protein sequence ID" value="ABV15636.1"/>
    <property type="molecule type" value="Genomic_DNA"/>
</dbReference>
<organism evidence="2 3">
    <name type="scientific">Citrobacter koseri (strain ATCC BAA-895 / CDC 4225-83 / SGSC4696)</name>
    <dbReference type="NCBI Taxonomy" id="290338"/>
    <lineage>
        <taxon>Bacteria</taxon>
        <taxon>Pseudomonadati</taxon>
        <taxon>Pseudomonadota</taxon>
        <taxon>Gammaproteobacteria</taxon>
        <taxon>Enterobacterales</taxon>
        <taxon>Enterobacteriaceae</taxon>
        <taxon>Citrobacter</taxon>
    </lineage>
</organism>
<gene>
    <name evidence="2" type="ordered locus">CKO_04585</name>
</gene>
<dbReference type="HOGENOM" id="CLU_3402817_0_0_6"/>
<dbReference type="KEGG" id="cko:CKO_04585"/>
<reference evidence="2 3" key="1">
    <citation type="submission" date="2007-08" db="EMBL/GenBank/DDBJ databases">
        <authorList>
            <consortium name="The Citrobacter koseri Genome Sequencing Project"/>
            <person name="McClelland M."/>
            <person name="Sanderson E.K."/>
            <person name="Porwollik S."/>
            <person name="Spieth J."/>
            <person name="Clifton W.S."/>
            <person name="Latreille P."/>
            <person name="Courtney L."/>
            <person name="Wang C."/>
            <person name="Pepin K."/>
            <person name="Bhonagiri V."/>
            <person name="Nash W."/>
            <person name="Johnson M."/>
            <person name="Thiruvilangam P."/>
            <person name="Wilson R."/>
        </authorList>
    </citation>
    <scope>NUCLEOTIDE SEQUENCE [LARGE SCALE GENOMIC DNA]</scope>
    <source>
        <strain evidence="3">ATCC BAA-895 / CDC 4225-83 / SGSC4696</strain>
    </source>
</reference>
<sequence length="30" mass="3142">MALTLTGPTDSRPDKAQSAAIRQLNDPSSV</sequence>
<evidence type="ECO:0000313" key="3">
    <source>
        <dbReference type="Proteomes" id="UP000008148"/>
    </source>
</evidence>
<feature type="region of interest" description="Disordered" evidence="1">
    <location>
        <begin position="1"/>
        <end position="30"/>
    </location>
</feature>
<keyword evidence="3" id="KW-1185">Reference proteome</keyword>
<dbReference type="Proteomes" id="UP000008148">
    <property type="component" value="Chromosome"/>
</dbReference>
<proteinExistence type="predicted"/>
<protein>
    <submittedName>
        <fullName evidence="2">Uncharacterized protein</fullName>
    </submittedName>
</protein>
<dbReference type="STRING" id="290338.CKO_04585"/>
<name>A8AQ73_CITK8</name>
<dbReference type="AlphaFoldDB" id="A8AQ73"/>
<evidence type="ECO:0000256" key="1">
    <source>
        <dbReference type="SAM" id="MobiDB-lite"/>
    </source>
</evidence>
<evidence type="ECO:0000313" key="2">
    <source>
        <dbReference type="EMBL" id="ABV15636.1"/>
    </source>
</evidence>
<accession>A8AQ73</accession>